<dbReference type="PANTHER" id="PTHR10133">
    <property type="entry name" value="DNA POLYMERASE I"/>
    <property type="match status" value="1"/>
</dbReference>
<evidence type="ECO:0000313" key="5">
    <source>
        <dbReference type="Proteomes" id="UP001214576"/>
    </source>
</evidence>
<feature type="region of interest" description="Disordered" evidence="2">
    <location>
        <begin position="279"/>
        <end position="298"/>
    </location>
</feature>
<feature type="region of interest" description="Disordered" evidence="2">
    <location>
        <begin position="121"/>
        <end position="144"/>
    </location>
</feature>
<dbReference type="InterPro" id="IPR001098">
    <property type="entry name" value="DNA-dir_DNA_pol_A_palm_dom"/>
</dbReference>
<dbReference type="FunFam" id="1.10.150.20:FF:000002">
    <property type="entry name" value="DNA polymerase I"/>
    <property type="match status" value="1"/>
</dbReference>
<dbReference type="Pfam" id="PF00476">
    <property type="entry name" value="DNA_pol_A"/>
    <property type="match status" value="1"/>
</dbReference>
<protein>
    <recommendedName>
        <fullName evidence="3">DNA-directed DNA polymerase family A palm domain-containing protein</fullName>
    </recommendedName>
</protein>
<reference evidence="4" key="1">
    <citation type="submission" date="2022-03" db="EMBL/GenBank/DDBJ databases">
        <title>Genomic analyses of argali, domestic sheep and their hybrids provide insights into chromosomal evolution, heterosis and genetic basis of agronomic traits.</title>
        <authorList>
            <person name="Li M."/>
        </authorList>
    </citation>
    <scope>NUCLEOTIDE SEQUENCE</scope>
    <source>
        <strain evidence="4">CAU-MHL-2022a</strain>
        <tissue evidence="4">Skin</tissue>
    </source>
</reference>
<dbReference type="InterPro" id="IPR043502">
    <property type="entry name" value="DNA/RNA_pol_sf"/>
</dbReference>
<feature type="region of interest" description="Disordered" evidence="2">
    <location>
        <begin position="806"/>
        <end position="847"/>
    </location>
</feature>
<dbReference type="GO" id="GO:0003887">
    <property type="term" value="F:DNA-directed DNA polymerase activity"/>
    <property type="evidence" value="ECO:0007669"/>
    <property type="project" value="InterPro"/>
</dbReference>
<feature type="region of interest" description="Disordered" evidence="2">
    <location>
        <begin position="562"/>
        <end position="581"/>
    </location>
</feature>
<dbReference type="SMART" id="SM00482">
    <property type="entry name" value="POLAc"/>
    <property type="match status" value="1"/>
</dbReference>
<keyword evidence="1" id="KW-0235">DNA replication</keyword>
<dbReference type="PRINTS" id="PR00868">
    <property type="entry name" value="DNAPOLI"/>
</dbReference>
<feature type="region of interest" description="Disordered" evidence="2">
    <location>
        <begin position="18"/>
        <end position="41"/>
    </location>
</feature>
<feature type="compositionally biased region" description="Low complexity" evidence="2">
    <location>
        <begin position="283"/>
        <end position="294"/>
    </location>
</feature>
<dbReference type="GO" id="GO:0006261">
    <property type="term" value="P:DNA-templated DNA replication"/>
    <property type="evidence" value="ECO:0007669"/>
    <property type="project" value="InterPro"/>
</dbReference>
<dbReference type="AlphaFoldDB" id="A0AAD4UFJ4"/>
<comment type="caution">
    <text evidence="4">The sequence shown here is derived from an EMBL/GenBank/DDBJ whole genome shotgun (WGS) entry which is preliminary data.</text>
</comment>
<dbReference type="InterPro" id="IPR002298">
    <property type="entry name" value="DNA_polymerase_A"/>
</dbReference>
<proteinExistence type="predicted"/>
<feature type="compositionally biased region" description="Basic and acidic residues" evidence="2">
    <location>
        <begin position="562"/>
        <end position="571"/>
    </location>
</feature>
<gene>
    <name evidence="4" type="ORF">MG293_006786</name>
</gene>
<dbReference type="InterPro" id="IPR036397">
    <property type="entry name" value="RNaseH_sf"/>
</dbReference>
<dbReference type="Proteomes" id="UP001214576">
    <property type="component" value="Unassembled WGS sequence"/>
</dbReference>
<organism evidence="4 5">
    <name type="scientific">Ovis ammon polii</name>
    <dbReference type="NCBI Taxonomy" id="230172"/>
    <lineage>
        <taxon>Eukaryota</taxon>
        <taxon>Metazoa</taxon>
        <taxon>Chordata</taxon>
        <taxon>Craniata</taxon>
        <taxon>Vertebrata</taxon>
        <taxon>Euteleostomi</taxon>
        <taxon>Mammalia</taxon>
        <taxon>Eutheria</taxon>
        <taxon>Laurasiatheria</taxon>
        <taxon>Artiodactyla</taxon>
        <taxon>Ruminantia</taxon>
        <taxon>Pecora</taxon>
        <taxon>Bovidae</taxon>
        <taxon>Caprinae</taxon>
        <taxon>Ovis</taxon>
    </lineage>
</organism>
<keyword evidence="5" id="KW-1185">Reference proteome</keyword>
<feature type="compositionally biased region" description="Polar residues" evidence="2">
    <location>
        <begin position="121"/>
        <end position="138"/>
    </location>
</feature>
<evidence type="ECO:0000259" key="3">
    <source>
        <dbReference type="SMART" id="SM00482"/>
    </source>
</evidence>
<sequence>MPLSSAAQKIMSAMRSGGLVGSENWRGSEKSNHSRGIHYSSSSTPESILLFRSTPSEDVRGSVTLQSAADAVEKSSVKCSALLEDGKTQSLEKENLNLLTSQPSGVSIKFCPQSSGMRVTDQLSADQNQKGISSSAPSRRSVPQCDQQASVLQKMERKRKHLPKGNITNENNRESMNLTGNHVSCNSSSAKTSKLVILEEGAGEVETYLSSRHPKAFTTDFCDIRHLDALEQSQLIEMLKQAATVVVTLMYEDGSTQLRADQALVPSVRGIVMLLRSHPEEGSSPLTAPASSAPEDTPSDQCIYMKAEHSPIWGQEQEARHQFAKNVLLEVLKCKRPVICFNAKDFVRTALQLIGDDGGWKCVADFVGLDPRIAAWLIDPTDAAPSFEDLVAKYLGNPTTLTVNSTDGSSSRKAVLFQTLELPLIPILAVMESHRIRVNKEEMERTSALLGSRLKELEREAHFVAGERFLITSNHQLREILFGKLRLHLLCPQDTLPTTGLRRLPSTSEAVVHKLKSTFVDGLLACMKKRLGGQHVGASTWHQNLNRFFPTDQGRRILHVEPDGHRERKAVSEAPGDEDELSISPRTAFVSSEGRSFLAAGSPDGFVGPGPWAVNGEAGLRKDISPERVTHADREQTKKVVYAVVYGAGKDRLAACLGVPAQEAARFLESFLQKYKKIKDFTQATIARCQQTGYVESIMGRRRPLPRIRAHDPQLRAQAERQAVNFVVQGSAADLCKMAMIRVFTAVAMSPTLTARLLAQIHDELLFEVEDSQLPEFTALVQGTMEALQHVPALELQLQDQLPEEPLLGQGLPATGQDTGPYNSAGASAAPGPRTGTGPSGQRFRSI</sequence>
<dbReference type="Gene3D" id="1.20.1060.10">
    <property type="entry name" value="Taq DNA Polymerase, Chain T, domain 4"/>
    <property type="match status" value="1"/>
</dbReference>
<dbReference type="Gene3D" id="3.30.70.370">
    <property type="match status" value="1"/>
</dbReference>
<dbReference type="PANTHER" id="PTHR10133:SF27">
    <property type="entry name" value="DNA POLYMERASE NU"/>
    <property type="match status" value="1"/>
</dbReference>
<accession>A0AAD4UFJ4</accession>
<dbReference type="Gene3D" id="1.10.150.20">
    <property type="entry name" value="5' to 3' exonuclease, C-terminal subdomain"/>
    <property type="match status" value="1"/>
</dbReference>
<feature type="domain" description="DNA-directed DNA polymerase family A palm" evidence="3">
    <location>
        <begin position="582"/>
        <end position="773"/>
    </location>
</feature>
<evidence type="ECO:0000313" key="4">
    <source>
        <dbReference type="EMBL" id="KAI4542660.1"/>
    </source>
</evidence>
<evidence type="ECO:0000256" key="1">
    <source>
        <dbReference type="ARBA" id="ARBA00022705"/>
    </source>
</evidence>
<dbReference type="SUPFAM" id="SSF56672">
    <property type="entry name" value="DNA/RNA polymerases"/>
    <property type="match status" value="1"/>
</dbReference>
<dbReference type="Gene3D" id="3.30.420.10">
    <property type="entry name" value="Ribonuclease H-like superfamily/Ribonuclease H"/>
    <property type="match status" value="1"/>
</dbReference>
<feature type="compositionally biased region" description="Polar residues" evidence="2">
    <location>
        <begin position="816"/>
        <end position="826"/>
    </location>
</feature>
<dbReference type="Pfam" id="PF18049">
    <property type="entry name" value="DNA_pol_P_Exo"/>
    <property type="match status" value="1"/>
</dbReference>
<dbReference type="GO" id="GO:0006302">
    <property type="term" value="P:double-strand break repair"/>
    <property type="evidence" value="ECO:0007669"/>
    <property type="project" value="TreeGrafter"/>
</dbReference>
<evidence type="ECO:0000256" key="2">
    <source>
        <dbReference type="SAM" id="MobiDB-lite"/>
    </source>
</evidence>
<dbReference type="InterPro" id="IPR040940">
    <property type="entry name" value="DNA_pol_P_Exo"/>
</dbReference>
<name>A0AAD4UFJ4_OVIAM</name>
<dbReference type="GO" id="GO:0003677">
    <property type="term" value="F:DNA binding"/>
    <property type="evidence" value="ECO:0007669"/>
    <property type="project" value="InterPro"/>
</dbReference>
<dbReference type="EMBL" id="JAKZEL010000006">
    <property type="protein sequence ID" value="KAI4542660.1"/>
    <property type="molecule type" value="Genomic_DNA"/>
</dbReference>